<dbReference type="Proteomes" id="UP000095287">
    <property type="component" value="Unplaced"/>
</dbReference>
<dbReference type="PROSITE" id="PS50195">
    <property type="entry name" value="PX"/>
    <property type="match status" value="1"/>
</dbReference>
<comment type="similarity">
    <text evidence="4">Belongs to the sorting nexin family.</text>
</comment>
<keyword evidence="5" id="KW-0813">Transport</keyword>
<dbReference type="WBParaSite" id="L893_g3798.t1">
    <property type="protein sequence ID" value="L893_g3798.t1"/>
    <property type="gene ID" value="L893_g3798"/>
</dbReference>
<dbReference type="PANTHER" id="PTHR10555">
    <property type="entry name" value="SORTING NEXIN"/>
    <property type="match status" value="1"/>
</dbReference>
<feature type="coiled-coil region" evidence="11">
    <location>
        <begin position="384"/>
        <end position="418"/>
    </location>
</feature>
<evidence type="ECO:0000256" key="6">
    <source>
        <dbReference type="ARBA" id="ARBA00022490"/>
    </source>
</evidence>
<dbReference type="AlphaFoldDB" id="A0A1I8AB70"/>
<evidence type="ECO:0000313" key="13">
    <source>
        <dbReference type="Proteomes" id="UP000095287"/>
    </source>
</evidence>
<evidence type="ECO:0000259" key="12">
    <source>
        <dbReference type="PROSITE" id="PS50195"/>
    </source>
</evidence>
<accession>A0A1I8AB70</accession>
<keyword evidence="6" id="KW-0963">Cytoplasm</keyword>
<proteinExistence type="inferred from homology"/>
<dbReference type="GO" id="GO:0005794">
    <property type="term" value="C:Golgi apparatus"/>
    <property type="evidence" value="ECO:0007669"/>
    <property type="project" value="UniProtKB-SubCell"/>
</dbReference>
<dbReference type="PANTHER" id="PTHR10555:SF170">
    <property type="entry name" value="FI18122P1"/>
    <property type="match status" value="1"/>
</dbReference>
<evidence type="ECO:0000256" key="8">
    <source>
        <dbReference type="ARBA" id="ARBA00022927"/>
    </source>
</evidence>
<dbReference type="Gene3D" id="3.30.1520.10">
    <property type="entry name" value="Phox-like domain"/>
    <property type="match status" value="1"/>
</dbReference>
<dbReference type="GO" id="GO:0005829">
    <property type="term" value="C:cytosol"/>
    <property type="evidence" value="ECO:0007669"/>
    <property type="project" value="GOC"/>
</dbReference>
<dbReference type="GO" id="GO:0035091">
    <property type="term" value="F:phosphatidylinositol binding"/>
    <property type="evidence" value="ECO:0007669"/>
    <property type="project" value="InterPro"/>
</dbReference>
<comment type="subcellular location">
    <subcellularLocation>
        <location evidence="2">Cytoplasm</location>
    </subcellularLocation>
    <subcellularLocation>
        <location evidence="3">Golgi apparatus</location>
    </subcellularLocation>
    <subcellularLocation>
        <location evidence="1">Membrane</location>
        <topology evidence="1">Peripheral membrane protein</topology>
        <orientation evidence="1">Cytoplasmic side</orientation>
    </subcellularLocation>
</comment>
<keyword evidence="11" id="KW-0175">Coiled coil</keyword>
<evidence type="ECO:0000256" key="3">
    <source>
        <dbReference type="ARBA" id="ARBA00004555"/>
    </source>
</evidence>
<evidence type="ECO:0000256" key="4">
    <source>
        <dbReference type="ARBA" id="ARBA00010883"/>
    </source>
</evidence>
<dbReference type="GO" id="GO:0010008">
    <property type="term" value="C:endosome membrane"/>
    <property type="evidence" value="ECO:0007669"/>
    <property type="project" value="TreeGrafter"/>
</dbReference>
<keyword evidence="8" id="KW-0653">Protein transport</keyword>
<keyword evidence="7" id="KW-0597">Phosphoprotein</keyword>
<dbReference type="Pfam" id="PF00787">
    <property type="entry name" value="PX"/>
    <property type="match status" value="1"/>
</dbReference>
<evidence type="ECO:0000256" key="9">
    <source>
        <dbReference type="ARBA" id="ARBA00023034"/>
    </source>
</evidence>
<protein>
    <submittedName>
        <fullName evidence="14">PX domain-containing protein</fullName>
    </submittedName>
</protein>
<sequence>MIAGDDVLTVSDDEQLEKTAETNGAATKSKLVVEEEVDLGGPAPVETAKLTSLSDLSQNGSLEEPRGRLTITITGFEKRGDGINAYLVYKVVTRADNVIGYSNDHYDVWRRFSDFLGLHEKLVDKFQHEGIPIPCAPEKSIAALTKTKLNGNADDQMSKKIKRRSAEFVGLRSISSEIGDRRSRALQRFLRRIAKHPRLASDCDFRDFLTLNVELPKANSTSALSGASMRRMFRSVTETFSKITTHMDESDSWFEQAQQETDEFEELLGRMISVVDGLVAQRRELSHGHEALAKSMSMLASCEENTSLAHALSHLHETHENVALLEKIQAEKDAIVLSETLHEHQSMITALKNVLNERVKVWHKWQTAQQTLTKKREIKARCELAGKLDKAAQLREELSACERNVDDAEKEFKDVSAVIREEYERFHKIRKQELSEMFVAYMETLIETQEKVLKHWEKFGPESQLIITTQKN</sequence>
<evidence type="ECO:0000256" key="11">
    <source>
        <dbReference type="SAM" id="Coils"/>
    </source>
</evidence>
<feature type="domain" description="PX" evidence="12">
    <location>
        <begin position="67"/>
        <end position="216"/>
    </location>
</feature>
<dbReference type="InterPro" id="IPR015404">
    <property type="entry name" value="Vps5_C"/>
</dbReference>
<dbReference type="GO" id="GO:0015031">
    <property type="term" value="P:protein transport"/>
    <property type="evidence" value="ECO:0007669"/>
    <property type="project" value="UniProtKB-KW"/>
</dbReference>
<evidence type="ECO:0000313" key="14">
    <source>
        <dbReference type="WBParaSite" id="L893_g3798.t1"/>
    </source>
</evidence>
<reference evidence="14" key="1">
    <citation type="submission" date="2016-11" db="UniProtKB">
        <authorList>
            <consortium name="WormBaseParasite"/>
        </authorList>
    </citation>
    <scope>IDENTIFICATION</scope>
</reference>
<evidence type="ECO:0000256" key="1">
    <source>
        <dbReference type="ARBA" id="ARBA00004287"/>
    </source>
</evidence>
<dbReference type="GO" id="GO:0098796">
    <property type="term" value="C:membrane protein complex"/>
    <property type="evidence" value="ECO:0007669"/>
    <property type="project" value="UniProtKB-ARBA"/>
</dbReference>
<keyword evidence="9" id="KW-0333">Golgi apparatus</keyword>
<dbReference type="InterPro" id="IPR036871">
    <property type="entry name" value="PX_dom_sf"/>
</dbReference>
<dbReference type="FunFam" id="1.20.1270.60:FF:000022">
    <property type="entry name" value="Sorting nexin 3 protein"/>
    <property type="match status" value="1"/>
</dbReference>
<dbReference type="SUPFAM" id="SSF103657">
    <property type="entry name" value="BAR/IMD domain-like"/>
    <property type="match status" value="1"/>
</dbReference>
<dbReference type="SMART" id="SM00312">
    <property type="entry name" value="PX"/>
    <property type="match status" value="1"/>
</dbReference>
<dbReference type="InterPro" id="IPR001683">
    <property type="entry name" value="PX_dom"/>
</dbReference>
<keyword evidence="10" id="KW-0472">Membrane</keyword>
<dbReference type="GO" id="GO:0034498">
    <property type="term" value="P:early endosome to Golgi transport"/>
    <property type="evidence" value="ECO:0007669"/>
    <property type="project" value="TreeGrafter"/>
</dbReference>
<dbReference type="SUPFAM" id="SSF64268">
    <property type="entry name" value="PX domain"/>
    <property type="match status" value="1"/>
</dbReference>
<dbReference type="Gene3D" id="1.20.1270.60">
    <property type="entry name" value="Arfaptin homology (AH) domain/BAR domain"/>
    <property type="match status" value="1"/>
</dbReference>
<evidence type="ECO:0000256" key="5">
    <source>
        <dbReference type="ARBA" id="ARBA00022448"/>
    </source>
</evidence>
<keyword evidence="13" id="KW-1185">Reference proteome</keyword>
<evidence type="ECO:0000256" key="7">
    <source>
        <dbReference type="ARBA" id="ARBA00022553"/>
    </source>
</evidence>
<dbReference type="InterPro" id="IPR027267">
    <property type="entry name" value="AH/BAR_dom_sf"/>
</dbReference>
<name>A0A1I8AB70_9BILA</name>
<evidence type="ECO:0000256" key="2">
    <source>
        <dbReference type="ARBA" id="ARBA00004496"/>
    </source>
</evidence>
<evidence type="ECO:0000256" key="10">
    <source>
        <dbReference type="ARBA" id="ARBA00023136"/>
    </source>
</evidence>
<dbReference type="Pfam" id="PF09325">
    <property type="entry name" value="Vps5"/>
    <property type="match status" value="1"/>
</dbReference>
<organism evidence="13 14">
    <name type="scientific">Steinernema glaseri</name>
    <dbReference type="NCBI Taxonomy" id="37863"/>
    <lineage>
        <taxon>Eukaryota</taxon>
        <taxon>Metazoa</taxon>
        <taxon>Ecdysozoa</taxon>
        <taxon>Nematoda</taxon>
        <taxon>Chromadorea</taxon>
        <taxon>Rhabditida</taxon>
        <taxon>Tylenchina</taxon>
        <taxon>Panagrolaimomorpha</taxon>
        <taxon>Strongyloidoidea</taxon>
        <taxon>Steinernematidae</taxon>
        <taxon>Steinernema</taxon>
    </lineage>
</organism>